<evidence type="ECO:0000313" key="2">
    <source>
        <dbReference type="Proteomes" id="UP001327225"/>
    </source>
</evidence>
<accession>A0ABZ0ZPY1</accession>
<name>A0ABZ0ZPY1_9ACTN</name>
<sequence>MLITVRRDSVHAADEPVDRELDLSPATTVDNVLRTLRPDVNVAGPASWLVRLGGSDGPAVAVYAVGFGMHVSPVAEQPVSSLSPPVIHFDYWQSSPPQLLLDALRRGEEPQRATAIEEGWRHQFRDRLAAARASEAEAPGGMLSPTMIAAASRLDARIEVHAADYARVVGADASAFVFRTDHRYWIWIDRVTDDDLELSIAWFWLPARAAEPVLAAILGTSWRVSRALPEPEPPPTTIEVLPGWRWVWRWTDESGRHEVRNWDSPELAQRYAPFARLSVDEVVAHFTAVSSM</sequence>
<protein>
    <submittedName>
        <fullName evidence="1">Uncharacterized protein</fullName>
    </submittedName>
</protein>
<keyword evidence="2" id="KW-1185">Reference proteome</keyword>
<proteinExistence type="predicted"/>
<reference evidence="2" key="1">
    <citation type="submission" date="2023-12" db="EMBL/GenBank/DDBJ databases">
        <title>Novel species in genus Nocardioides.</title>
        <authorList>
            <person name="Zhou H."/>
        </authorList>
    </citation>
    <scope>NUCLEOTIDE SEQUENCE [LARGE SCALE GENOMIC DNA]</scope>
    <source>
        <strain evidence="2">HM61</strain>
    </source>
</reference>
<dbReference type="RefSeq" id="WP_322937079.1">
    <property type="nucleotide sequence ID" value="NZ_CP141059.1"/>
</dbReference>
<gene>
    <name evidence="1" type="ORF">SHK19_18245</name>
</gene>
<evidence type="ECO:0000313" key="1">
    <source>
        <dbReference type="EMBL" id="WQQ25894.1"/>
    </source>
</evidence>
<organism evidence="1 2">
    <name type="scientific">Nocardioides bizhenqiangii</name>
    <dbReference type="NCBI Taxonomy" id="3095076"/>
    <lineage>
        <taxon>Bacteria</taxon>
        <taxon>Bacillati</taxon>
        <taxon>Actinomycetota</taxon>
        <taxon>Actinomycetes</taxon>
        <taxon>Propionibacteriales</taxon>
        <taxon>Nocardioidaceae</taxon>
        <taxon>Nocardioides</taxon>
    </lineage>
</organism>
<dbReference type="Proteomes" id="UP001327225">
    <property type="component" value="Chromosome"/>
</dbReference>
<dbReference type="EMBL" id="CP141059">
    <property type="protein sequence ID" value="WQQ25894.1"/>
    <property type="molecule type" value="Genomic_DNA"/>
</dbReference>